<accession>A0A515ESS3</accession>
<dbReference type="Proteomes" id="UP000317365">
    <property type="component" value="Chromosome"/>
</dbReference>
<name>A0A515ESS3_9BURK</name>
<dbReference type="PANTHER" id="PTHR45138">
    <property type="entry name" value="REGULATORY COMPONENTS OF SENSORY TRANSDUCTION SYSTEM"/>
    <property type="match status" value="1"/>
</dbReference>
<dbReference type="SUPFAM" id="SSF55073">
    <property type="entry name" value="Nucleotide cyclase"/>
    <property type="match status" value="1"/>
</dbReference>
<evidence type="ECO:0000259" key="4">
    <source>
        <dbReference type="PROSITE" id="PS50887"/>
    </source>
</evidence>
<dbReference type="Pfam" id="PF00990">
    <property type="entry name" value="GGDEF"/>
    <property type="match status" value="1"/>
</dbReference>
<keyword evidence="3" id="KW-1133">Transmembrane helix</keyword>
<dbReference type="InterPro" id="IPR000160">
    <property type="entry name" value="GGDEF_dom"/>
</dbReference>
<feature type="transmembrane region" description="Helical" evidence="3">
    <location>
        <begin position="180"/>
        <end position="200"/>
    </location>
</feature>
<protein>
    <recommendedName>
        <fullName evidence="1">diguanylate cyclase</fullName>
        <ecNumber evidence="1">2.7.7.65</ecNumber>
    </recommendedName>
</protein>
<dbReference type="KEGG" id="rhg:EXZ61_16920"/>
<feature type="domain" description="GGDEF" evidence="4">
    <location>
        <begin position="261"/>
        <end position="391"/>
    </location>
</feature>
<dbReference type="PANTHER" id="PTHR45138:SF9">
    <property type="entry name" value="DIGUANYLATE CYCLASE DGCM-RELATED"/>
    <property type="match status" value="1"/>
</dbReference>
<feature type="transmembrane region" description="Helical" evidence="3">
    <location>
        <begin position="69"/>
        <end position="91"/>
    </location>
</feature>
<dbReference type="InterPro" id="IPR050469">
    <property type="entry name" value="Diguanylate_Cyclase"/>
</dbReference>
<keyword evidence="3" id="KW-0812">Transmembrane</keyword>
<dbReference type="GO" id="GO:1902201">
    <property type="term" value="P:negative regulation of bacterial-type flagellum-dependent cell motility"/>
    <property type="evidence" value="ECO:0007669"/>
    <property type="project" value="TreeGrafter"/>
</dbReference>
<dbReference type="InterPro" id="IPR043128">
    <property type="entry name" value="Rev_trsase/Diguanyl_cyclase"/>
</dbReference>
<keyword evidence="3" id="KW-0472">Membrane</keyword>
<feature type="transmembrane region" description="Helical" evidence="3">
    <location>
        <begin position="103"/>
        <end position="123"/>
    </location>
</feature>
<dbReference type="Gene3D" id="3.30.70.270">
    <property type="match status" value="1"/>
</dbReference>
<dbReference type="PROSITE" id="PS50887">
    <property type="entry name" value="GGDEF"/>
    <property type="match status" value="1"/>
</dbReference>
<dbReference type="EMBL" id="CP036282">
    <property type="protein sequence ID" value="QDL55716.1"/>
    <property type="molecule type" value="Genomic_DNA"/>
</dbReference>
<evidence type="ECO:0000313" key="6">
    <source>
        <dbReference type="Proteomes" id="UP000317365"/>
    </source>
</evidence>
<evidence type="ECO:0000256" key="1">
    <source>
        <dbReference type="ARBA" id="ARBA00012528"/>
    </source>
</evidence>
<dbReference type="RefSeq" id="WP_142812870.1">
    <property type="nucleotide sequence ID" value="NZ_CP036282.1"/>
</dbReference>
<proteinExistence type="predicted"/>
<organism evidence="5 6">
    <name type="scientific">Rhodoferax aquaticus</name>
    <dbReference type="NCBI Taxonomy" id="2527691"/>
    <lineage>
        <taxon>Bacteria</taxon>
        <taxon>Pseudomonadati</taxon>
        <taxon>Pseudomonadota</taxon>
        <taxon>Betaproteobacteria</taxon>
        <taxon>Burkholderiales</taxon>
        <taxon>Comamonadaceae</taxon>
        <taxon>Rhodoferax</taxon>
    </lineage>
</organism>
<sequence length="391" mass="43557">MHFSLHEVRVLLAQWRTDDALVESEADLANLSRIRWFAPIGAFFGLLTALVFGVSIVVNMASDTAAWRWGWGSVLMQSAMGLALLGAAWLAKQQPRTGRTKTMRYLPIGLACFCMADAIVFVYLEQWGSDSVTPYIYVCLLLAVSLLLKPSTVVWIYCTGFVVFNWVLGQSPSSPHQILTNRLDALTACAMGMGVSIYLWRRYVAFYVQQEALQQANAELQDKQRELQRLTRTDGLTNLFNRKTFVELTQQELQRAQRQNSSTAILVMDLDYFKKVNDTWGHPAGDAVLKHAATLASSAVRSTDLVARLGGEEFIVLLPSTSIDAARRLAEKIRAKIEAHPAQWSGQRIPVTVSIGSAGCTAAEKLDFDALYYNADKALYLAKQRGRNRVI</sequence>
<dbReference type="SMART" id="SM00267">
    <property type="entry name" value="GGDEF"/>
    <property type="match status" value="1"/>
</dbReference>
<dbReference type="CDD" id="cd01949">
    <property type="entry name" value="GGDEF"/>
    <property type="match status" value="1"/>
</dbReference>
<dbReference type="FunFam" id="3.30.70.270:FF:000001">
    <property type="entry name" value="Diguanylate cyclase domain protein"/>
    <property type="match status" value="1"/>
</dbReference>
<comment type="catalytic activity">
    <reaction evidence="2">
        <text>2 GTP = 3',3'-c-di-GMP + 2 diphosphate</text>
        <dbReference type="Rhea" id="RHEA:24898"/>
        <dbReference type="ChEBI" id="CHEBI:33019"/>
        <dbReference type="ChEBI" id="CHEBI:37565"/>
        <dbReference type="ChEBI" id="CHEBI:58805"/>
        <dbReference type="EC" id="2.7.7.65"/>
    </reaction>
</comment>
<reference evidence="6" key="2">
    <citation type="journal article" date="2020" name="Int. J. Syst. Evol. Microbiol.">
        <title>Genomic insights into a novel species Rhodoferax aquaticus sp. nov., isolated from freshwater.</title>
        <authorList>
            <person name="Li T."/>
            <person name="Zhuo Y."/>
            <person name="Jin C.Z."/>
            <person name="Wu X."/>
            <person name="Ko S.R."/>
            <person name="Jin F.J."/>
            <person name="Ahn C.Y."/>
            <person name="Oh H.M."/>
            <person name="Lee H.G."/>
            <person name="Jin L."/>
        </authorList>
    </citation>
    <scope>NUCLEOTIDE SEQUENCE [LARGE SCALE GENOMIC DNA]</scope>
    <source>
        <strain evidence="6">Gr-4</strain>
    </source>
</reference>
<feature type="transmembrane region" description="Helical" evidence="3">
    <location>
        <begin position="135"/>
        <end position="168"/>
    </location>
</feature>
<dbReference type="InterPro" id="IPR029787">
    <property type="entry name" value="Nucleotide_cyclase"/>
</dbReference>
<dbReference type="GO" id="GO:0052621">
    <property type="term" value="F:diguanylate cyclase activity"/>
    <property type="evidence" value="ECO:0007669"/>
    <property type="project" value="UniProtKB-EC"/>
</dbReference>
<evidence type="ECO:0000256" key="2">
    <source>
        <dbReference type="ARBA" id="ARBA00034247"/>
    </source>
</evidence>
<gene>
    <name evidence="5" type="ORF">EXZ61_16920</name>
</gene>
<reference evidence="6" key="1">
    <citation type="submission" date="2019-02" db="EMBL/GenBank/DDBJ databases">
        <title>Complete genome sequence of Rhodoferax sp. Gr-4.</title>
        <authorList>
            <person name="Jin L."/>
        </authorList>
    </citation>
    <scope>NUCLEOTIDE SEQUENCE [LARGE SCALE GENOMIC DNA]</scope>
    <source>
        <strain evidence="6">Gr-4</strain>
    </source>
</reference>
<keyword evidence="6" id="KW-1185">Reference proteome</keyword>
<dbReference type="AlphaFoldDB" id="A0A515ESS3"/>
<dbReference type="NCBIfam" id="TIGR00254">
    <property type="entry name" value="GGDEF"/>
    <property type="match status" value="1"/>
</dbReference>
<evidence type="ECO:0000256" key="3">
    <source>
        <dbReference type="SAM" id="Phobius"/>
    </source>
</evidence>
<dbReference type="GO" id="GO:0043709">
    <property type="term" value="P:cell adhesion involved in single-species biofilm formation"/>
    <property type="evidence" value="ECO:0007669"/>
    <property type="project" value="TreeGrafter"/>
</dbReference>
<dbReference type="EC" id="2.7.7.65" evidence="1"/>
<dbReference type="GO" id="GO:0005886">
    <property type="term" value="C:plasma membrane"/>
    <property type="evidence" value="ECO:0007669"/>
    <property type="project" value="TreeGrafter"/>
</dbReference>
<evidence type="ECO:0000313" key="5">
    <source>
        <dbReference type="EMBL" id="QDL55716.1"/>
    </source>
</evidence>
<feature type="transmembrane region" description="Helical" evidence="3">
    <location>
        <begin position="36"/>
        <end position="57"/>
    </location>
</feature>